<dbReference type="RefSeq" id="YP_009802004.1">
    <property type="nucleotide sequence ID" value="NC_047977.1"/>
</dbReference>
<reference evidence="2" key="1">
    <citation type="submission" date="2018-04" db="EMBL/GenBank/DDBJ databases">
        <authorList>
            <person name="Go L.Y."/>
            <person name="Mitchell J.A."/>
        </authorList>
    </citation>
    <scope>NUCLEOTIDE SEQUENCE [LARGE SCALE GENOMIC DNA]</scope>
</reference>
<gene>
    <name evidence="1" type="primary">66</name>
    <name evidence="1" type="ORF">PBI_HENDRIX_66</name>
</gene>
<protein>
    <submittedName>
        <fullName evidence="1">Uncharacterized protein</fullName>
    </submittedName>
</protein>
<dbReference type="GeneID" id="54992533"/>
<keyword evidence="2" id="KW-1185">Reference proteome</keyword>
<dbReference type="KEGG" id="vg:54992533"/>
<organism evidence="1 2">
    <name type="scientific">Microbacterium phage Hendrix</name>
    <dbReference type="NCBI Taxonomy" id="2182341"/>
    <lineage>
        <taxon>Viruses</taxon>
        <taxon>Duplodnaviria</taxon>
        <taxon>Heunggongvirae</taxon>
        <taxon>Uroviricota</taxon>
        <taxon>Caudoviricetes</taxon>
        <taxon>Rogerhendrixvirus</taxon>
        <taxon>Rogerhendrixvirus hendrix</taxon>
    </lineage>
</organism>
<evidence type="ECO:0000313" key="2">
    <source>
        <dbReference type="Proteomes" id="UP000247284"/>
    </source>
</evidence>
<accession>A0A2U8UUI1</accession>
<name>A0A2U8UUI1_9CAUD</name>
<evidence type="ECO:0000313" key="1">
    <source>
        <dbReference type="EMBL" id="AWN07737.1"/>
    </source>
</evidence>
<proteinExistence type="predicted"/>
<dbReference type="EMBL" id="MH183162">
    <property type="protein sequence ID" value="AWN07737.1"/>
    <property type="molecule type" value="Genomic_DNA"/>
</dbReference>
<dbReference type="Proteomes" id="UP000247284">
    <property type="component" value="Segment"/>
</dbReference>
<sequence length="109" mass="12061">MNTATRSTDVDRLHGELSEELSIFAVRENAGTFIWHGWGHTPQGIGGIAFACGTEFPVEAESPKRFKRIYKTCPDCLRALDDMADAIRQANARIEAAAESRPARVTRVK</sequence>